<keyword evidence="10" id="KW-0456">Lyase</keyword>
<keyword evidence="8 11" id="KW-0460">Magnesium</keyword>
<dbReference type="InterPro" id="IPR012001">
    <property type="entry name" value="Thiamin_PyroP_enz_TPP-bd_dom"/>
</dbReference>
<dbReference type="InterPro" id="IPR011766">
    <property type="entry name" value="TPP_enzyme_TPP-bd"/>
</dbReference>
<feature type="domain" description="Thiamine pyrophosphate enzyme N-terminal TPP-binding" evidence="15">
    <location>
        <begin position="10"/>
        <end position="115"/>
    </location>
</feature>
<dbReference type="GO" id="GO:0004737">
    <property type="term" value="F:pyruvate decarboxylase activity"/>
    <property type="evidence" value="ECO:0007669"/>
    <property type="project" value="TreeGrafter"/>
</dbReference>
<reference evidence="16" key="1">
    <citation type="submission" date="2021-01" db="EMBL/GenBank/DDBJ databases">
        <title>KCTC 19127 draft genome.</title>
        <authorList>
            <person name="An D."/>
        </authorList>
    </citation>
    <scope>NUCLEOTIDE SEQUENCE</scope>
    <source>
        <strain evidence="16">KCTC 19127</strain>
    </source>
</reference>
<dbReference type="GO" id="GO:0000949">
    <property type="term" value="P:aromatic amino acid family catabolic process to alcohol via Ehrlich pathway"/>
    <property type="evidence" value="ECO:0007669"/>
    <property type="project" value="TreeGrafter"/>
</dbReference>
<dbReference type="FunFam" id="3.40.50.970:FF:000019">
    <property type="entry name" value="Pyruvate decarboxylase isozyme"/>
    <property type="match status" value="1"/>
</dbReference>
<keyword evidence="9 12" id="KW-0786">Thiamine pyrophosphate</keyword>
<dbReference type="EMBL" id="JAERWL010000015">
    <property type="protein sequence ID" value="MBM9478179.1"/>
    <property type="molecule type" value="Genomic_DNA"/>
</dbReference>
<evidence type="ECO:0000256" key="6">
    <source>
        <dbReference type="ARBA" id="ARBA00022723"/>
    </source>
</evidence>
<comment type="function">
    <text evidence="3">Decarboxylates branched-chain and aromatic alpha-keto acids to aldehydes.</text>
</comment>
<keyword evidence="7" id="KW-0210">Decarboxylase</keyword>
<dbReference type="PANTHER" id="PTHR43452">
    <property type="entry name" value="PYRUVATE DECARBOXYLASE"/>
    <property type="match status" value="1"/>
</dbReference>
<evidence type="ECO:0000256" key="9">
    <source>
        <dbReference type="ARBA" id="ARBA00023052"/>
    </source>
</evidence>
<dbReference type="RefSeq" id="WP_205258301.1">
    <property type="nucleotide sequence ID" value="NZ_BAAAPV010000002.1"/>
</dbReference>
<evidence type="ECO:0000256" key="7">
    <source>
        <dbReference type="ARBA" id="ARBA00022793"/>
    </source>
</evidence>
<evidence type="ECO:0000256" key="1">
    <source>
        <dbReference type="ARBA" id="ARBA00001920"/>
    </source>
</evidence>
<dbReference type="InterPro" id="IPR029035">
    <property type="entry name" value="DHS-like_NAD/FAD-binding_dom"/>
</dbReference>
<comment type="cofactor">
    <cofactor evidence="2">
        <name>thiamine diphosphate</name>
        <dbReference type="ChEBI" id="CHEBI:58937"/>
    </cofactor>
</comment>
<dbReference type="FunFam" id="3.40.50.970:FF:000024">
    <property type="entry name" value="Pyruvate decarboxylase isozyme"/>
    <property type="match status" value="1"/>
</dbReference>
<evidence type="ECO:0000256" key="4">
    <source>
        <dbReference type="ARBA" id="ARBA00007812"/>
    </source>
</evidence>
<dbReference type="SUPFAM" id="SSF52518">
    <property type="entry name" value="Thiamin diphosphate-binding fold (THDP-binding)"/>
    <property type="match status" value="2"/>
</dbReference>
<evidence type="ECO:0000256" key="3">
    <source>
        <dbReference type="ARBA" id="ARBA00002938"/>
    </source>
</evidence>
<dbReference type="InterPro" id="IPR012000">
    <property type="entry name" value="Thiamin_PyroP_enz_cen_dom"/>
</dbReference>
<feature type="binding site" evidence="11">
    <location>
        <position position="444"/>
    </location>
    <ligand>
        <name>Mg(2+)</name>
        <dbReference type="ChEBI" id="CHEBI:18420"/>
    </ligand>
</feature>
<comment type="similarity">
    <text evidence="4 12">Belongs to the TPP enzyme family.</text>
</comment>
<dbReference type="PROSITE" id="PS00187">
    <property type="entry name" value="TPP_ENZYMES"/>
    <property type="match status" value="1"/>
</dbReference>
<dbReference type="Pfam" id="PF02775">
    <property type="entry name" value="TPP_enzyme_C"/>
    <property type="match status" value="1"/>
</dbReference>
<dbReference type="SUPFAM" id="SSF52467">
    <property type="entry name" value="DHS-like NAD/FAD-binding domain"/>
    <property type="match status" value="1"/>
</dbReference>
<name>A0A938YMV5_9ACTN</name>
<protein>
    <recommendedName>
        <fullName evidence="5">Alpha-keto-acid decarboxylase</fullName>
    </recommendedName>
</protein>
<organism evidence="16 17">
    <name type="scientific">Nakamurella flavida</name>
    <dbReference type="NCBI Taxonomy" id="363630"/>
    <lineage>
        <taxon>Bacteria</taxon>
        <taxon>Bacillati</taxon>
        <taxon>Actinomycetota</taxon>
        <taxon>Actinomycetes</taxon>
        <taxon>Nakamurellales</taxon>
        <taxon>Nakamurellaceae</taxon>
        <taxon>Nakamurella</taxon>
    </lineage>
</organism>
<evidence type="ECO:0000259" key="13">
    <source>
        <dbReference type="Pfam" id="PF00205"/>
    </source>
</evidence>
<evidence type="ECO:0000256" key="10">
    <source>
        <dbReference type="ARBA" id="ARBA00023239"/>
    </source>
</evidence>
<evidence type="ECO:0000313" key="16">
    <source>
        <dbReference type="EMBL" id="MBM9478179.1"/>
    </source>
</evidence>
<sequence length="564" mass="58252">MADSLTSGYTVADYLMDRLVEIGVDRVFGVPGDFTLGLLDHVTAHRGLTWTGCANELNAGYAADGYGRMRGMAALCTTFGVGELSAINALAGSYAEHVPVIEIVGAPATSAQAAHRILHHSLGDGVFTHFMDLHADVTCARASLTAADAEAEIDRVLLTARDRRLPGYLLLPVDVAGAPATPPAGALPPPQDATDPTALDAFTRAAARLLQDVPNRDISVLGGVLVHRTGGSAAFAGLITAGGLDHATTLWGKSLFDESDPTYRGIYAGAASDPAVRGVIEDAGALVVAGVQFTDLTSGFFSQHLPRARTVELGAGSASVGDELFEPVTLPAALRALTALIAARGEAGADPTPEVAQPVPAADDRAQVLGQRSLWDQVAGFVRPGDIVVADQGTAFYGMATHRLPTGVTFLGQPLWASIGYSVPAVLGACLAGPGRRGVLLVGDGAAQMTLTELATVLRHGLPAVVIVVDNDGYTIERAIHGPDEPYNDIARLDWAALPATFGPDADARGVRVDTVGELADALADATAHPGRFTLIQAVVPRDDIPPLLDTLARAAAGANRVPG</sequence>
<evidence type="ECO:0000259" key="15">
    <source>
        <dbReference type="Pfam" id="PF02776"/>
    </source>
</evidence>
<comment type="cofactor">
    <cofactor evidence="1">
        <name>a metal cation</name>
        <dbReference type="ChEBI" id="CHEBI:25213"/>
    </cofactor>
</comment>
<dbReference type="PIRSF" id="PIRSF036565">
    <property type="entry name" value="Pyruvt_ip_decrb"/>
    <property type="match status" value="1"/>
</dbReference>
<evidence type="ECO:0000256" key="12">
    <source>
        <dbReference type="RuleBase" id="RU362132"/>
    </source>
</evidence>
<accession>A0A938YMV5</accession>
<dbReference type="CDD" id="cd02005">
    <property type="entry name" value="TPP_PDC_IPDC"/>
    <property type="match status" value="1"/>
</dbReference>
<dbReference type="AlphaFoldDB" id="A0A938YMV5"/>
<dbReference type="PANTHER" id="PTHR43452:SF30">
    <property type="entry name" value="PYRUVATE DECARBOXYLASE ISOZYME 1-RELATED"/>
    <property type="match status" value="1"/>
</dbReference>
<feature type="domain" description="Thiamine pyrophosphate enzyme central" evidence="13">
    <location>
        <begin position="218"/>
        <end position="322"/>
    </location>
</feature>
<dbReference type="Pfam" id="PF02776">
    <property type="entry name" value="TPP_enzyme_N"/>
    <property type="match status" value="1"/>
</dbReference>
<evidence type="ECO:0000256" key="11">
    <source>
        <dbReference type="PIRSR" id="PIRSR036565-2"/>
    </source>
</evidence>
<gene>
    <name evidence="16" type="ORF">JL107_17155</name>
</gene>
<feature type="binding site" evidence="11">
    <location>
        <position position="473"/>
    </location>
    <ligand>
        <name>Mg(2+)</name>
        <dbReference type="ChEBI" id="CHEBI:18420"/>
    </ligand>
</feature>
<dbReference type="Gene3D" id="3.40.50.970">
    <property type="match status" value="2"/>
</dbReference>
<dbReference type="GO" id="GO:0030976">
    <property type="term" value="F:thiamine pyrophosphate binding"/>
    <property type="evidence" value="ECO:0007669"/>
    <property type="project" value="InterPro"/>
</dbReference>
<evidence type="ECO:0000256" key="5">
    <source>
        <dbReference type="ARBA" id="ARBA00020054"/>
    </source>
</evidence>
<feature type="domain" description="Thiamine pyrophosphate enzyme TPP-binding" evidence="14">
    <location>
        <begin position="405"/>
        <end position="532"/>
    </location>
</feature>
<proteinExistence type="inferred from homology"/>
<comment type="cofactor">
    <cofactor evidence="11">
        <name>Mg(2+)</name>
        <dbReference type="ChEBI" id="CHEBI:18420"/>
    </cofactor>
    <text evidence="11">Binds 1 Mg(2+) per subunit.</text>
</comment>
<evidence type="ECO:0000313" key="17">
    <source>
        <dbReference type="Proteomes" id="UP000663801"/>
    </source>
</evidence>
<dbReference type="InterPro" id="IPR029061">
    <property type="entry name" value="THDP-binding"/>
</dbReference>
<dbReference type="InterPro" id="IPR000399">
    <property type="entry name" value="TPP-bd_CS"/>
</dbReference>
<dbReference type="Pfam" id="PF00205">
    <property type="entry name" value="TPP_enzyme_M"/>
    <property type="match status" value="1"/>
</dbReference>
<feature type="binding site" evidence="11">
    <location>
        <position position="471"/>
    </location>
    <ligand>
        <name>Mg(2+)</name>
        <dbReference type="ChEBI" id="CHEBI:18420"/>
    </ligand>
</feature>
<keyword evidence="6 11" id="KW-0479">Metal-binding</keyword>
<dbReference type="InterPro" id="IPR047214">
    <property type="entry name" value="TPP_PDC_IPDC"/>
</dbReference>
<dbReference type="Gene3D" id="3.40.50.1220">
    <property type="entry name" value="TPP-binding domain"/>
    <property type="match status" value="1"/>
</dbReference>
<dbReference type="GO" id="GO:0000287">
    <property type="term" value="F:magnesium ion binding"/>
    <property type="evidence" value="ECO:0007669"/>
    <property type="project" value="InterPro"/>
</dbReference>
<dbReference type="Proteomes" id="UP000663801">
    <property type="component" value="Unassembled WGS sequence"/>
</dbReference>
<dbReference type="InterPro" id="IPR047213">
    <property type="entry name" value="TPP_PYR_PDC_IPDC-like"/>
</dbReference>
<evidence type="ECO:0000259" key="14">
    <source>
        <dbReference type="Pfam" id="PF02775"/>
    </source>
</evidence>
<evidence type="ECO:0000256" key="8">
    <source>
        <dbReference type="ARBA" id="ARBA00022842"/>
    </source>
</evidence>
<comment type="caution">
    <text evidence="16">The sequence shown here is derived from an EMBL/GenBank/DDBJ whole genome shotgun (WGS) entry which is preliminary data.</text>
</comment>
<dbReference type="InterPro" id="IPR012110">
    <property type="entry name" value="PDC/IPDC-like"/>
</dbReference>
<evidence type="ECO:0000256" key="2">
    <source>
        <dbReference type="ARBA" id="ARBA00001964"/>
    </source>
</evidence>
<dbReference type="CDD" id="cd07038">
    <property type="entry name" value="TPP_PYR_PDC_IPDC_like"/>
    <property type="match status" value="1"/>
</dbReference>
<dbReference type="GO" id="GO:0005829">
    <property type="term" value="C:cytosol"/>
    <property type="evidence" value="ECO:0007669"/>
    <property type="project" value="TreeGrafter"/>
</dbReference>
<keyword evidence="17" id="KW-1185">Reference proteome</keyword>